<dbReference type="Pfam" id="PF00899">
    <property type="entry name" value="ThiF"/>
    <property type="match status" value="1"/>
</dbReference>
<dbReference type="InterPro" id="IPR045886">
    <property type="entry name" value="ThiF/MoeB/HesA"/>
</dbReference>
<dbReference type="PANTHER" id="PTHR10953">
    <property type="entry name" value="UBIQUITIN-ACTIVATING ENZYME E1"/>
    <property type="match status" value="1"/>
</dbReference>
<dbReference type="Gene3D" id="3.40.50.720">
    <property type="entry name" value="NAD(P)-binding Rossmann-like Domain"/>
    <property type="match status" value="1"/>
</dbReference>
<keyword evidence="1" id="KW-0812">Transmembrane</keyword>
<dbReference type="GO" id="GO:0004792">
    <property type="term" value="F:thiosulfate-cyanide sulfurtransferase activity"/>
    <property type="evidence" value="ECO:0007669"/>
    <property type="project" value="TreeGrafter"/>
</dbReference>
<protein>
    <recommendedName>
        <fullName evidence="2">THIF-type NAD/FAD binding fold domain-containing protein</fullName>
    </recommendedName>
</protein>
<keyword evidence="1" id="KW-0472">Membrane</keyword>
<dbReference type="InterPro" id="IPR000594">
    <property type="entry name" value="ThiF_NAD_FAD-bd"/>
</dbReference>
<dbReference type="Proteomes" id="UP000187209">
    <property type="component" value="Unassembled WGS sequence"/>
</dbReference>
<gene>
    <name evidence="3" type="ORF">SteCoe_7906</name>
</gene>
<comment type="caution">
    <text evidence="3">The sequence shown here is derived from an EMBL/GenBank/DDBJ whole genome shotgun (WGS) entry which is preliminary data.</text>
</comment>
<dbReference type="EMBL" id="MPUH01000116">
    <property type="protein sequence ID" value="OMJ89825.1"/>
    <property type="molecule type" value="Genomic_DNA"/>
</dbReference>
<keyword evidence="4" id="KW-1185">Reference proteome</keyword>
<dbReference type="AlphaFoldDB" id="A0A1R2CLH6"/>
<keyword evidence="1" id="KW-1133">Transmembrane helix</keyword>
<evidence type="ECO:0000259" key="2">
    <source>
        <dbReference type="Pfam" id="PF00899"/>
    </source>
</evidence>
<dbReference type="InterPro" id="IPR035985">
    <property type="entry name" value="Ubiquitin-activating_enz"/>
</dbReference>
<evidence type="ECO:0000313" key="3">
    <source>
        <dbReference type="EMBL" id="OMJ89825.1"/>
    </source>
</evidence>
<reference evidence="3 4" key="1">
    <citation type="submission" date="2016-11" db="EMBL/GenBank/DDBJ databases">
        <title>The macronuclear genome of Stentor coeruleus: a giant cell with tiny introns.</title>
        <authorList>
            <person name="Slabodnick M."/>
            <person name="Ruby J.G."/>
            <person name="Reiff S.B."/>
            <person name="Swart E.C."/>
            <person name="Gosai S."/>
            <person name="Prabakaran S."/>
            <person name="Witkowska E."/>
            <person name="Larue G.E."/>
            <person name="Fisher S."/>
            <person name="Freeman R.M."/>
            <person name="Gunawardena J."/>
            <person name="Chu W."/>
            <person name="Stover N.A."/>
            <person name="Gregory B.D."/>
            <person name="Nowacki M."/>
            <person name="Derisi J."/>
            <person name="Roy S.W."/>
            <person name="Marshall W.F."/>
            <person name="Sood P."/>
        </authorList>
    </citation>
    <scope>NUCLEOTIDE SEQUENCE [LARGE SCALE GENOMIC DNA]</scope>
    <source>
        <strain evidence="3">WM001</strain>
    </source>
</reference>
<evidence type="ECO:0000313" key="4">
    <source>
        <dbReference type="Proteomes" id="UP000187209"/>
    </source>
</evidence>
<organism evidence="3 4">
    <name type="scientific">Stentor coeruleus</name>
    <dbReference type="NCBI Taxonomy" id="5963"/>
    <lineage>
        <taxon>Eukaryota</taxon>
        <taxon>Sar</taxon>
        <taxon>Alveolata</taxon>
        <taxon>Ciliophora</taxon>
        <taxon>Postciliodesmatophora</taxon>
        <taxon>Heterotrichea</taxon>
        <taxon>Heterotrichida</taxon>
        <taxon>Stentoridae</taxon>
        <taxon>Stentor</taxon>
    </lineage>
</organism>
<dbReference type="PANTHER" id="PTHR10953:SF102">
    <property type="entry name" value="ADENYLYLTRANSFERASE AND SULFURTRANSFERASE MOCS3"/>
    <property type="match status" value="1"/>
</dbReference>
<feature type="transmembrane region" description="Helical" evidence="1">
    <location>
        <begin position="20"/>
        <end position="40"/>
    </location>
</feature>
<dbReference type="GO" id="GO:0042292">
    <property type="term" value="F:URM1 activating enzyme activity"/>
    <property type="evidence" value="ECO:0007669"/>
    <property type="project" value="TreeGrafter"/>
</dbReference>
<proteinExistence type="predicted"/>
<dbReference type="SUPFAM" id="SSF69572">
    <property type="entry name" value="Activating enzymes of the ubiquitin-like proteins"/>
    <property type="match status" value="1"/>
</dbReference>
<accession>A0A1R2CLH6</accession>
<dbReference type="GO" id="GO:0016779">
    <property type="term" value="F:nucleotidyltransferase activity"/>
    <property type="evidence" value="ECO:0007669"/>
    <property type="project" value="TreeGrafter"/>
</dbReference>
<feature type="domain" description="THIF-type NAD/FAD binding fold" evidence="2">
    <location>
        <begin position="19"/>
        <end position="226"/>
    </location>
</feature>
<evidence type="ECO:0000256" key="1">
    <source>
        <dbReference type="SAM" id="Phobius"/>
    </source>
</evidence>
<sequence>MDYFDRQKRIANWDQSFFSQTVAVCFGVGGLGSIVSLNLCRMGIGRIILIDYDRVEYHNLNRQLLFSKEDIGKLKVEAAKEALEKTHNLVSHIEAYNLDIIAKWDQVVNIVKEATVIFNMIDYGDYFDLAAQSLCRNLKCPLIQGGTFSQCVNVDFFPPEGESCLACGNDSNNDILNQIVPSKVVGLENLMFLPKNNNPIGLSNSYLCGMCGMMMTAKFGEWALNRNQEEKVCITNRSIFYVNTMEAVNFSVERKMGCLICQDQDN</sequence>
<name>A0A1R2CLH6_9CILI</name>
<dbReference type="GO" id="GO:0005737">
    <property type="term" value="C:cytoplasm"/>
    <property type="evidence" value="ECO:0007669"/>
    <property type="project" value="TreeGrafter"/>
</dbReference>
<dbReference type="OrthoDB" id="10255449at2759"/>